<keyword evidence="2" id="KW-1185">Reference proteome</keyword>
<gene>
    <name evidence="1" type="ORF">CEXT_646061</name>
</gene>
<evidence type="ECO:0000313" key="2">
    <source>
        <dbReference type="Proteomes" id="UP001054945"/>
    </source>
</evidence>
<protein>
    <submittedName>
        <fullName evidence="1">Uncharacterized protein</fullName>
    </submittedName>
</protein>
<accession>A0AAV4UJP4</accession>
<organism evidence="1 2">
    <name type="scientific">Caerostris extrusa</name>
    <name type="common">Bark spider</name>
    <name type="synonym">Caerostris bankana</name>
    <dbReference type="NCBI Taxonomy" id="172846"/>
    <lineage>
        <taxon>Eukaryota</taxon>
        <taxon>Metazoa</taxon>
        <taxon>Ecdysozoa</taxon>
        <taxon>Arthropoda</taxon>
        <taxon>Chelicerata</taxon>
        <taxon>Arachnida</taxon>
        <taxon>Araneae</taxon>
        <taxon>Araneomorphae</taxon>
        <taxon>Entelegynae</taxon>
        <taxon>Araneoidea</taxon>
        <taxon>Araneidae</taxon>
        <taxon>Caerostris</taxon>
    </lineage>
</organism>
<dbReference type="EMBL" id="BPLR01012995">
    <property type="protein sequence ID" value="GIY57946.1"/>
    <property type="molecule type" value="Genomic_DNA"/>
</dbReference>
<proteinExistence type="predicted"/>
<comment type="caution">
    <text evidence="1">The sequence shown here is derived from an EMBL/GenBank/DDBJ whole genome shotgun (WGS) entry which is preliminary data.</text>
</comment>
<dbReference type="AlphaFoldDB" id="A0AAV4UJP4"/>
<evidence type="ECO:0000313" key="1">
    <source>
        <dbReference type="EMBL" id="GIY57946.1"/>
    </source>
</evidence>
<name>A0AAV4UJP4_CAEEX</name>
<reference evidence="1 2" key="1">
    <citation type="submission" date="2021-06" db="EMBL/GenBank/DDBJ databases">
        <title>Caerostris extrusa draft genome.</title>
        <authorList>
            <person name="Kono N."/>
            <person name="Arakawa K."/>
        </authorList>
    </citation>
    <scope>NUCLEOTIDE SEQUENCE [LARGE SCALE GENOMIC DNA]</scope>
</reference>
<dbReference type="Proteomes" id="UP001054945">
    <property type="component" value="Unassembled WGS sequence"/>
</dbReference>
<sequence>MNDRIEQTARGRITKAEEKVIHCSSEKVLLFAKSAGSCPLTRRLINGPSRLTSHKRCCSSLFFCFWPATVGHKNVFIFWGVSPLWRKRGFYTYSSGIEF</sequence>